<dbReference type="EMBL" id="WNZX01000010">
    <property type="protein sequence ID" value="MUG71602.1"/>
    <property type="molecule type" value="Genomic_DNA"/>
</dbReference>
<dbReference type="Gene3D" id="1.10.287.4300">
    <property type="entry name" value="Stage III sporulation protein AH-like"/>
    <property type="match status" value="1"/>
</dbReference>
<evidence type="ECO:0000256" key="1">
    <source>
        <dbReference type="SAM" id="MobiDB-lite"/>
    </source>
</evidence>
<dbReference type="InterPro" id="IPR038503">
    <property type="entry name" value="SpoIIIAH_sf"/>
</dbReference>
<reference evidence="3 4" key="1">
    <citation type="submission" date="2019-11" db="EMBL/GenBank/DDBJ databases">
        <title>Draft genome sequences of five Paenibacillus species of dairy origin.</title>
        <authorList>
            <person name="Olajide A.M."/>
            <person name="Chen S."/>
            <person name="Lapointe G."/>
        </authorList>
    </citation>
    <scope>NUCLEOTIDE SEQUENCE [LARGE SCALE GENOMIC DNA]</scope>
    <source>
        <strain evidence="3 4">2CS3</strain>
    </source>
</reference>
<sequence length="251" mass="27084">MNSRRQTIWLVSMLSLMVVLSAYYLFTEDVNELEVASTGVKTNEIVVNTGQLDVKQPEAADAKTDAAPAADTKADAAKTDNAKAGDPKESSTKTDTPSSDTAKTDDKAAQPVSNTGTDASSEEAKILQKMQATATSGTDFFLSAQMKRNEELTKKVESLMTIITDPKQTAEAAAKAQEEYNKIQDMEAKVTSLEDILGGDFPQVVVTQDANKWKVTVQSNKLERSQAVSIVDKAMQELGVQADQISVVMKP</sequence>
<dbReference type="InterPro" id="IPR024232">
    <property type="entry name" value="SpoIIIAH"/>
</dbReference>
<accession>A0A7X3CSR7</accession>
<protein>
    <submittedName>
        <fullName evidence="3">SpoIIIAH-like family protein</fullName>
    </submittedName>
</protein>
<dbReference type="Proteomes" id="UP000450917">
    <property type="component" value="Unassembled WGS sequence"/>
</dbReference>
<organism evidence="3 4">
    <name type="scientific">Paenibacillus validus</name>
    <dbReference type="NCBI Taxonomy" id="44253"/>
    <lineage>
        <taxon>Bacteria</taxon>
        <taxon>Bacillati</taxon>
        <taxon>Bacillota</taxon>
        <taxon>Bacilli</taxon>
        <taxon>Bacillales</taxon>
        <taxon>Paenibacillaceae</taxon>
        <taxon>Paenibacillus</taxon>
    </lineage>
</organism>
<evidence type="ECO:0000313" key="3">
    <source>
        <dbReference type="EMBL" id="MUG71602.1"/>
    </source>
</evidence>
<keyword evidence="2" id="KW-0472">Membrane</keyword>
<feature type="transmembrane region" description="Helical" evidence="2">
    <location>
        <begin position="7"/>
        <end position="26"/>
    </location>
</feature>
<keyword evidence="4" id="KW-1185">Reference proteome</keyword>
<name>A0A7X3CSR7_9BACL</name>
<evidence type="ECO:0000313" key="4">
    <source>
        <dbReference type="Proteomes" id="UP000450917"/>
    </source>
</evidence>
<feature type="region of interest" description="Disordered" evidence="1">
    <location>
        <begin position="57"/>
        <end position="130"/>
    </location>
</feature>
<comment type="caution">
    <text evidence="3">The sequence shown here is derived from an EMBL/GenBank/DDBJ whole genome shotgun (WGS) entry which is preliminary data.</text>
</comment>
<keyword evidence="2" id="KW-1133">Transmembrane helix</keyword>
<proteinExistence type="predicted"/>
<feature type="compositionally biased region" description="Basic and acidic residues" evidence="1">
    <location>
        <begin position="72"/>
        <end position="92"/>
    </location>
</feature>
<keyword evidence="2" id="KW-0812">Transmembrane</keyword>
<evidence type="ECO:0000256" key="2">
    <source>
        <dbReference type="SAM" id="Phobius"/>
    </source>
</evidence>
<dbReference type="AlphaFoldDB" id="A0A7X3CSR7"/>
<dbReference type="Pfam" id="PF12685">
    <property type="entry name" value="SpoIIIAH"/>
    <property type="match status" value="1"/>
</dbReference>
<gene>
    <name evidence="3" type="ORF">GNP93_13075</name>
</gene>
<dbReference type="RefSeq" id="WP_141333987.1">
    <property type="nucleotide sequence ID" value="NZ_WNZX01000010.1"/>
</dbReference>